<reference evidence="4" key="1">
    <citation type="journal article" date="2014" name="Science">
        <title>Ancient hybridizations among the ancestral genomes of bread wheat.</title>
        <authorList>
            <consortium name="International Wheat Genome Sequencing Consortium,"/>
            <person name="Marcussen T."/>
            <person name="Sandve S.R."/>
            <person name="Heier L."/>
            <person name="Spannagl M."/>
            <person name="Pfeifer M."/>
            <person name="Jakobsen K.S."/>
            <person name="Wulff B.B."/>
            <person name="Steuernagel B."/>
            <person name="Mayer K.F."/>
            <person name="Olsen O.A."/>
        </authorList>
    </citation>
    <scope>NUCLEOTIDE SEQUENCE [LARGE SCALE GENOMIC DNA]</scope>
    <source>
        <strain evidence="4">cv. AL8/78</strain>
    </source>
</reference>
<evidence type="ECO:0008006" key="5">
    <source>
        <dbReference type="Google" id="ProtNLM"/>
    </source>
</evidence>
<feature type="transmembrane region" description="Helical" evidence="1">
    <location>
        <begin position="104"/>
        <end position="130"/>
    </location>
</feature>
<feature type="transmembrane region" description="Helical" evidence="1">
    <location>
        <begin position="72"/>
        <end position="92"/>
    </location>
</feature>
<dbReference type="Proteomes" id="UP000015105">
    <property type="component" value="Chromosome 2D"/>
</dbReference>
<reference evidence="4" key="2">
    <citation type="journal article" date="2017" name="Nat. Plants">
        <title>The Aegilops tauschii genome reveals multiple impacts of transposons.</title>
        <authorList>
            <person name="Zhao G."/>
            <person name="Zou C."/>
            <person name="Li K."/>
            <person name="Wang K."/>
            <person name="Li T."/>
            <person name="Gao L."/>
            <person name="Zhang X."/>
            <person name="Wang H."/>
            <person name="Yang Z."/>
            <person name="Liu X."/>
            <person name="Jiang W."/>
            <person name="Mao L."/>
            <person name="Kong X."/>
            <person name="Jiao Y."/>
            <person name="Jia J."/>
        </authorList>
    </citation>
    <scope>NUCLEOTIDE SEQUENCE [LARGE SCALE GENOMIC DNA]</scope>
    <source>
        <strain evidence="4">cv. AL8/78</strain>
    </source>
</reference>
<dbReference type="EnsemblPlants" id="AET2Gv20425400.3">
    <property type="protein sequence ID" value="AET2Gv20425400.3"/>
    <property type="gene ID" value="AET2Gv20425400"/>
</dbReference>
<evidence type="ECO:0000256" key="2">
    <source>
        <dbReference type="SAM" id="SignalP"/>
    </source>
</evidence>
<feature type="chain" id="PRO_5019402624" description="DUF4220 domain-containing protein" evidence="2">
    <location>
        <begin position="21"/>
        <end position="171"/>
    </location>
</feature>
<reference evidence="3" key="3">
    <citation type="journal article" date="2017" name="Nature">
        <title>Genome sequence of the progenitor of the wheat D genome Aegilops tauschii.</title>
        <authorList>
            <person name="Luo M.C."/>
            <person name="Gu Y.Q."/>
            <person name="Puiu D."/>
            <person name="Wang H."/>
            <person name="Twardziok S.O."/>
            <person name="Deal K.R."/>
            <person name="Huo N."/>
            <person name="Zhu T."/>
            <person name="Wang L."/>
            <person name="Wang Y."/>
            <person name="McGuire P.E."/>
            <person name="Liu S."/>
            <person name="Long H."/>
            <person name="Ramasamy R.K."/>
            <person name="Rodriguez J.C."/>
            <person name="Van S.L."/>
            <person name="Yuan L."/>
            <person name="Wang Z."/>
            <person name="Xia Z."/>
            <person name="Xiao L."/>
            <person name="Anderson O.D."/>
            <person name="Ouyang S."/>
            <person name="Liang Y."/>
            <person name="Zimin A.V."/>
            <person name="Pertea G."/>
            <person name="Qi P."/>
            <person name="Bennetzen J.L."/>
            <person name="Dai X."/>
            <person name="Dawson M.W."/>
            <person name="Muller H.G."/>
            <person name="Kugler K."/>
            <person name="Rivarola-Duarte L."/>
            <person name="Spannagl M."/>
            <person name="Mayer K.F.X."/>
            <person name="Lu F.H."/>
            <person name="Bevan M.W."/>
            <person name="Leroy P."/>
            <person name="Li P."/>
            <person name="You F.M."/>
            <person name="Sun Q."/>
            <person name="Liu Z."/>
            <person name="Lyons E."/>
            <person name="Wicker T."/>
            <person name="Salzberg S.L."/>
            <person name="Devos K.M."/>
            <person name="Dvorak J."/>
        </authorList>
    </citation>
    <scope>NUCLEOTIDE SEQUENCE [LARGE SCALE GENOMIC DNA]</scope>
    <source>
        <strain evidence="3">cv. AL8/78</strain>
    </source>
</reference>
<keyword evidence="1" id="KW-0472">Membrane</keyword>
<dbReference type="AlphaFoldDB" id="A0A453B9B4"/>
<keyword evidence="1" id="KW-0812">Transmembrane</keyword>
<evidence type="ECO:0000313" key="3">
    <source>
        <dbReference type="EnsemblPlants" id="AET2Gv20425400.3"/>
    </source>
</evidence>
<organism evidence="3 4">
    <name type="scientific">Aegilops tauschii subsp. strangulata</name>
    <name type="common">Goatgrass</name>
    <dbReference type="NCBI Taxonomy" id="200361"/>
    <lineage>
        <taxon>Eukaryota</taxon>
        <taxon>Viridiplantae</taxon>
        <taxon>Streptophyta</taxon>
        <taxon>Embryophyta</taxon>
        <taxon>Tracheophyta</taxon>
        <taxon>Spermatophyta</taxon>
        <taxon>Magnoliopsida</taxon>
        <taxon>Liliopsida</taxon>
        <taxon>Poales</taxon>
        <taxon>Poaceae</taxon>
        <taxon>BOP clade</taxon>
        <taxon>Pooideae</taxon>
        <taxon>Triticodae</taxon>
        <taxon>Triticeae</taxon>
        <taxon>Triticinae</taxon>
        <taxon>Aegilops</taxon>
    </lineage>
</organism>
<protein>
    <recommendedName>
        <fullName evidence="5">DUF4220 domain-containing protein</fullName>
    </recommendedName>
</protein>
<name>A0A453B9B4_AEGTS</name>
<feature type="transmembrane region" description="Helical" evidence="1">
    <location>
        <begin position="30"/>
        <end position="51"/>
    </location>
</feature>
<evidence type="ECO:0000313" key="4">
    <source>
        <dbReference type="Proteomes" id="UP000015105"/>
    </source>
</evidence>
<reference evidence="3" key="4">
    <citation type="submission" date="2019-03" db="UniProtKB">
        <authorList>
            <consortium name="EnsemblPlants"/>
        </authorList>
    </citation>
    <scope>IDENTIFICATION</scope>
</reference>
<keyword evidence="1" id="KW-1133">Transmembrane helix</keyword>
<reference evidence="3" key="5">
    <citation type="journal article" date="2021" name="G3 (Bethesda)">
        <title>Aegilops tauschii genome assembly Aet v5.0 features greater sequence contiguity and improved annotation.</title>
        <authorList>
            <person name="Wang L."/>
            <person name="Zhu T."/>
            <person name="Rodriguez J.C."/>
            <person name="Deal K.R."/>
            <person name="Dubcovsky J."/>
            <person name="McGuire P.E."/>
            <person name="Lux T."/>
            <person name="Spannagl M."/>
            <person name="Mayer K.F.X."/>
            <person name="Baldrich P."/>
            <person name="Meyers B.C."/>
            <person name="Huo N."/>
            <person name="Gu Y.Q."/>
            <person name="Zhou H."/>
            <person name="Devos K.M."/>
            <person name="Bennetzen J.L."/>
            <person name="Unver T."/>
            <person name="Budak H."/>
            <person name="Gulick P.J."/>
            <person name="Galiba G."/>
            <person name="Kalapos B."/>
            <person name="Nelson D.R."/>
            <person name="Li P."/>
            <person name="You F.M."/>
            <person name="Luo M.C."/>
            <person name="Dvorak J."/>
        </authorList>
    </citation>
    <scope>NUCLEOTIDE SEQUENCE [LARGE SCALE GENOMIC DNA]</scope>
    <source>
        <strain evidence="3">cv. AL8/78</strain>
    </source>
</reference>
<feature type="signal peptide" evidence="2">
    <location>
        <begin position="1"/>
        <end position="20"/>
    </location>
</feature>
<sequence length="171" mass="18330">FHDKGLIWAFFLLLVGGAVATRQVSPYDLLVLLFYCHATKDLIFLFLVWNFEGRHLLGAAGAARANQNNAKIVKMAVPVLAMLLLLGTAAAVSMTADDRACLRAIFGSHMFLMFCVLVNTASGCALAWMAVTAPTQAARRSYAESTVASFVLLAVNLHSALSNLPDVNDAA</sequence>
<proteinExistence type="predicted"/>
<accession>A0A453B9B4</accession>
<dbReference type="Gramene" id="AET2Gv20425400.3">
    <property type="protein sequence ID" value="AET2Gv20425400.3"/>
    <property type="gene ID" value="AET2Gv20425400"/>
</dbReference>
<evidence type="ECO:0000256" key="1">
    <source>
        <dbReference type="SAM" id="Phobius"/>
    </source>
</evidence>
<keyword evidence="4" id="KW-1185">Reference proteome</keyword>
<keyword evidence="2" id="KW-0732">Signal</keyword>